<sequence length="282" mass="29281">MWPFSSASSSSSSSSKVVIREHDSAPSVPSASPALENGASAAEQRISDLSATLPSVPFGSSIPLASHPPPPVFHAETLRIPLTAMGIGFISGCFTSASRASMVFMAENAHRQPDTVQGWYFYNKTKNYKIILAGGKGGAKTALRLGAWAGSWVALDHATSLCRRSILFGPSSSSPLSSPFAPASTIQPSTVLASRSDTVSLDSTAGDSRAAATPGYHPQDRYMRWFDGAFAGMGVASGAVLLHRLSRPTSTRFILGGVLAGGLAGGLRDLQGLLSEGQAEPS</sequence>
<proteinExistence type="predicted"/>
<evidence type="ECO:0000256" key="1">
    <source>
        <dbReference type="SAM" id="MobiDB-lite"/>
    </source>
</evidence>
<organism evidence="2 3">
    <name type="scientific">Tilletia indica</name>
    <dbReference type="NCBI Taxonomy" id="43049"/>
    <lineage>
        <taxon>Eukaryota</taxon>
        <taxon>Fungi</taxon>
        <taxon>Dikarya</taxon>
        <taxon>Basidiomycota</taxon>
        <taxon>Ustilaginomycotina</taxon>
        <taxon>Exobasidiomycetes</taxon>
        <taxon>Tilletiales</taxon>
        <taxon>Tilletiaceae</taxon>
        <taxon>Tilletia</taxon>
    </lineage>
</organism>
<feature type="compositionally biased region" description="Low complexity" evidence="1">
    <location>
        <begin position="25"/>
        <end position="34"/>
    </location>
</feature>
<dbReference type="PANTHER" id="PTHR37852">
    <property type="entry name" value="YALI0B21208P"/>
    <property type="match status" value="1"/>
</dbReference>
<dbReference type="PANTHER" id="PTHR37852:SF1">
    <property type="entry name" value="HIG1 DOMAIN-CONTAINING PROTEIN"/>
    <property type="match status" value="1"/>
</dbReference>
<reference evidence="2" key="1">
    <citation type="submission" date="2016-04" db="EMBL/GenBank/DDBJ databases">
        <authorList>
            <person name="Nguyen H.D."/>
            <person name="Samba Siva P."/>
            <person name="Cullis J."/>
            <person name="Levesque C.A."/>
            <person name="Hambleton S."/>
        </authorList>
    </citation>
    <scope>NUCLEOTIDE SEQUENCE</scope>
    <source>
        <strain evidence="2">DAOMC 236416</strain>
    </source>
</reference>
<keyword evidence="3" id="KW-1185">Reference proteome</keyword>
<dbReference type="EMBL" id="LWDF02000028">
    <property type="protein sequence ID" value="KAE8259733.1"/>
    <property type="molecule type" value="Genomic_DNA"/>
</dbReference>
<reference evidence="2" key="2">
    <citation type="journal article" date="2019" name="IMA Fungus">
        <title>Genome sequencing and comparison of five Tilletia species to identify candidate genes for the detection of regulated species infecting wheat.</title>
        <authorList>
            <person name="Nguyen H.D.T."/>
            <person name="Sultana T."/>
            <person name="Kesanakurti P."/>
            <person name="Hambleton S."/>
        </authorList>
    </citation>
    <scope>NUCLEOTIDE SEQUENCE</scope>
    <source>
        <strain evidence="2">DAOMC 236416</strain>
    </source>
</reference>
<evidence type="ECO:0000313" key="3">
    <source>
        <dbReference type="Proteomes" id="UP000077521"/>
    </source>
</evidence>
<accession>A0A177TSE0</accession>
<protein>
    <submittedName>
        <fullName evidence="2">Uncharacterized protein</fullName>
    </submittedName>
</protein>
<name>A0A177TSE0_9BASI</name>
<comment type="caution">
    <text evidence="2">The sequence shown here is derived from an EMBL/GenBank/DDBJ whole genome shotgun (WGS) entry which is preliminary data.</text>
</comment>
<evidence type="ECO:0000313" key="2">
    <source>
        <dbReference type="EMBL" id="KAE8259733.1"/>
    </source>
</evidence>
<feature type="region of interest" description="Disordered" evidence="1">
    <location>
        <begin position="1"/>
        <end position="40"/>
    </location>
</feature>
<feature type="compositionally biased region" description="Low complexity" evidence="1">
    <location>
        <begin position="1"/>
        <end position="15"/>
    </location>
</feature>
<dbReference type="AlphaFoldDB" id="A0A177TSE0"/>
<dbReference type="Proteomes" id="UP000077521">
    <property type="component" value="Unassembled WGS sequence"/>
</dbReference>
<gene>
    <name evidence="2" type="ORF">A4X13_0g811</name>
</gene>
<dbReference type="OrthoDB" id="5584028at2759"/>